<comment type="caution">
    <text evidence="2">The sequence shown here is derived from an EMBL/GenBank/DDBJ whole genome shotgun (WGS) entry which is preliminary data.</text>
</comment>
<accession>A0AAD4G9C0</accession>
<evidence type="ECO:0000313" key="3">
    <source>
        <dbReference type="Proteomes" id="UP001194468"/>
    </source>
</evidence>
<sequence>MGRLMAAFGCAPDKLRDREIFWRDRYYFFKRKGYTLRPRYRPKWQPSWRFTVDPLYNEYEDSIIQWNEDLLDATEEGRGKKDVFIKRIDCRTHLHEVNVVLRLGSSKSHEDERNHCVPVLAVFSDDLDPWYQYVVMPVLRSFNEPNFTTFGEIVDFVDQTLEGLMYIHEQNVAHRWVYLAFQIDTDPDGYSDCAAENILMDASNLYNDGWHPMNTWLARNGRDEISLSRKRSEAEIKYYFIDFGLSTQFHTEQHDRLVTGELGRIQAPEQSSGLPYDPFKLDVYYLGHVYQTKIVEVCILYLVTSSLGALTFRQEFKGTEVLGDLARLMMKLNPKDRPNAQETLMIWNSLRSLPSIPPRWTRLRPTREEGSIERIMNNALDVVGMVRGSMGL</sequence>
<protein>
    <recommendedName>
        <fullName evidence="1">Protein kinase domain-containing protein</fullName>
    </recommendedName>
</protein>
<dbReference type="GO" id="GO:0005524">
    <property type="term" value="F:ATP binding"/>
    <property type="evidence" value="ECO:0007669"/>
    <property type="project" value="InterPro"/>
</dbReference>
<dbReference type="PROSITE" id="PS50011">
    <property type="entry name" value="PROTEIN_KINASE_DOM"/>
    <property type="match status" value="1"/>
</dbReference>
<feature type="domain" description="Protein kinase" evidence="1">
    <location>
        <begin position="1"/>
        <end position="356"/>
    </location>
</feature>
<dbReference type="InterPro" id="IPR011009">
    <property type="entry name" value="Kinase-like_dom_sf"/>
</dbReference>
<dbReference type="InterPro" id="IPR000719">
    <property type="entry name" value="Prot_kinase_dom"/>
</dbReference>
<dbReference type="SMART" id="SM00220">
    <property type="entry name" value="S_TKc"/>
    <property type="match status" value="1"/>
</dbReference>
<evidence type="ECO:0000313" key="2">
    <source>
        <dbReference type="EMBL" id="KAF8429454.1"/>
    </source>
</evidence>
<keyword evidence="3" id="KW-1185">Reference proteome</keyword>
<evidence type="ECO:0000259" key="1">
    <source>
        <dbReference type="PROSITE" id="PS50011"/>
    </source>
</evidence>
<organism evidence="2 3">
    <name type="scientific">Boletus edulis BED1</name>
    <dbReference type="NCBI Taxonomy" id="1328754"/>
    <lineage>
        <taxon>Eukaryota</taxon>
        <taxon>Fungi</taxon>
        <taxon>Dikarya</taxon>
        <taxon>Basidiomycota</taxon>
        <taxon>Agaricomycotina</taxon>
        <taxon>Agaricomycetes</taxon>
        <taxon>Agaricomycetidae</taxon>
        <taxon>Boletales</taxon>
        <taxon>Boletineae</taxon>
        <taxon>Boletaceae</taxon>
        <taxon>Boletoideae</taxon>
        <taxon>Boletus</taxon>
    </lineage>
</organism>
<dbReference type="AlphaFoldDB" id="A0AAD4G9C0"/>
<dbReference type="Proteomes" id="UP001194468">
    <property type="component" value="Unassembled WGS sequence"/>
</dbReference>
<name>A0AAD4G9C0_BOLED</name>
<dbReference type="SUPFAM" id="SSF56112">
    <property type="entry name" value="Protein kinase-like (PK-like)"/>
    <property type="match status" value="1"/>
</dbReference>
<dbReference type="Gene3D" id="1.10.510.10">
    <property type="entry name" value="Transferase(Phosphotransferase) domain 1"/>
    <property type="match status" value="1"/>
</dbReference>
<gene>
    <name evidence="2" type="ORF">L210DRAFT_172713</name>
</gene>
<dbReference type="EMBL" id="WHUW01000067">
    <property type="protein sequence ID" value="KAF8429454.1"/>
    <property type="molecule type" value="Genomic_DNA"/>
</dbReference>
<proteinExistence type="predicted"/>
<reference evidence="2" key="1">
    <citation type="submission" date="2019-10" db="EMBL/GenBank/DDBJ databases">
        <authorList>
            <consortium name="DOE Joint Genome Institute"/>
            <person name="Kuo A."/>
            <person name="Miyauchi S."/>
            <person name="Kiss E."/>
            <person name="Drula E."/>
            <person name="Kohler A."/>
            <person name="Sanchez-Garcia M."/>
            <person name="Andreopoulos B."/>
            <person name="Barry K.W."/>
            <person name="Bonito G."/>
            <person name="Buee M."/>
            <person name="Carver A."/>
            <person name="Chen C."/>
            <person name="Cichocki N."/>
            <person name="Clum A."/>
            <person name="Culley D."/>
            <person name="Crous P.W."/>
            <person name="Fauchery L."/>
            <person name="Girlanda M."/>
            <person name="Hayes R."/>
            <person name="Keri Z."/>
            <person name="LaButti K."/>
            <person name="Lipzen A."/>
            <person name="Lombard V."/>
            <person name="Magnuson J."/>
            <person name="Maillard F."/>
            <person name="Morin E."/>
            <person name="Murat C."/>
            <person name="Nolan M."/>
            <person name="Ohm R."/>
            <person name="Pangilinan J."/>
            <person name="Pereira M."/>
            <person name="Perotto S."/>
            <person name="Peter M."/>
            <person name="Riley R."/>
            <person name="Sitrit Y."/>
            <person name="Stielow B."/>
            <person name="Szollosi G."/>
            <person name="Zifcakova L."/>
            <person name="Stursova M."/>
            <person name="Spatafora J.W."/>
            <person name="Tedersoo L."/>
            <person name="Vaario L.-M."/>
            <person name="Yamada A."/>
            <person name="Yan M."/>
            <person name="Wang P."/>
            <person name="Xu J."/>
            <person name="Bruns T."/>
            <person name="Baldrian P."/>
            <person name="Vilgalys R."/>
            <person name="Henrissat B."/>
            <person name="Grigoriev I.V."/>
            <person name="Hibbett D."/>
            <person name="Nagy L.G."/>
            <person name="Martin F.M."/>
        </authorList>
    </citation>
    <scope>NUCLEOTIDE SEQUENCE</scope>
    <source>
        <strain evidence="2">BED1</strain>
    </source>
</reference>
<dbReference type="GO" id="GO:0004672">
    <property type="term" value="F:protein kinase activity"/>
    <property type="evidence" value="ECO:0007669"/>
    <property type="project" value="InterPro"/>
</dbReference>
<reference evidence="2" key="2">
    <citation type="journal article" date="2020" name="Nat. Commun.">
        <title>Large-scale genome sequencing of mycorrhizal fungi provides insights into the early evolution of symbiotic traits.</title>
        <authorList>
            <person name="Miyauchi S."/>
            <person name="Kiss E."/>
            <person name="Kuo A."/>
            <person name="Drula E."/>
            <person name="Kohler A."/>
            <person name="Sanchez-Garcia M."/>
            <person name="Morin E."/>
            <person name="Andreopoulos B."/>
            <person name="Barry K.W."/>
            <person name="Bonito G."/>
            <person name="Buee M."/>
            <person name="Carver A."/>
            <person name="Chen C."/>
            <person name="Cichocki N."/>
            <person name="Clum A."/>
            <person name="Culley D."/>
            <person name="Crous P.W."/>
            <person name="Fauchery L."/>
            <person name="Girlanda M."/>
            <person name="Hayes R.D."/>
            <person name="Keri Z."/>
            <person name="LaButti K."/>
            <person name="Lipzen A."/>
            <person name="Lombard V."/>
            <person name="Magnuson J."/>
            <person name="Maillard F."/>
            <person name="Murat C."/>
            <person name="Nolan M."/>
            <person name="Ohm R.A."/>
            <person name="Pangilinan J."/>
            <person name="Pereira M.F."/>
            <person name="Perotto S."/>
            <person name="Peter M."/>
            <person name="Pfister S."/>
            <person name="Riley R."/>
            <person name="Sitrit Y."/>
            <person name="Stielow J.B."/>
            <person name="Szollosi G."/>
            <person name="Zifcakova L."/>
            <person name="Stursova M."/>
            <person name="Spatafora J.W."/>
            <person name="Tedersoo L."/>
            <person name="Vaario L.M."/>
            <person name="Yamada A."/>
            <person name="Yan M."/>
            <person name="Wang P."/>
            <person name="Xu J."/>
            <person name="Bruns T."/>
            <person name="Baldrian P."/>
            <person name="Vilgalys R."/>
            <person name="Dunand C."/>
            <person name="Henrissat B."/>
            <person name="Grigoriev I.V."/>
            <person name="Hibbett D."/>
            <person name="Nagy L.G."/>
            <person name="Martin F.M."/>
        </authorList>
    </citation>
    <scope>NUCLEOTIDE SEQUENCE</scope>
    <source>
        <strain evidence="2">BED1</strain>
    </source>
</reference>